<reference evidence="6" key="1">
    <citation type="submission" date="2008-08" db="EMBL/GenBank/DDBJ databases">
        <title>The complete genome sequence of Coprothermobacter proteolyticus strain ATCC 5245 / DSM 5265 / BT.</title>
        <authorList>
            <person name="Dodson R.J."/>
            <person name="Durkin A.S."/>
            <person name="Wu M."/>
            <person name="Eisen J."/>
            <person name="Sutton G."/>
        </authorList>
    </citation>
    <scope>NUCLEOTIDE SEQUENCE [LARGE SCALE GENOMIC DNA]</scope>
    <source>
        <strain evidence="6">ATCC 35245 / DSM 5265 / OCM 4 / BT</strain>
    </source>
</reference>
<evidence type="ECO:0000256" key="3">
    <source>
        <dbReference type="ARBA" id="ARBA00023014"/>
    </source>
</evidence>
<dbReference type="Pfam" id="PF12838">
    <property type="entry name" value="Fer4_7"/>
    <property type="match status" value="1"/>
</dbReference>
<dbReference type="RefSeq" id="WP_012544482.1">
    <property type="nucleotide sequence ID" value="NC_011295.1"/>
</dbReference>
<reference evidence="5 6" key="2">
    <citation type="journal article" date="2014" name="Genome Announc.">
        <title>Complete Genome Sequence of Coprothermobacter proteolyticus DSM 5265.</title>
        <authorList>
            <person name="Alexiev A."/>
            <person name="Coil D.A."/>
            <person name="Badger J.H."/>
            <person name="Enticknap J."/>
            <person name="Ward N."/>
            <person name="Robb F.T."/>
            <person name="Eisen J.A."/>
        </authorList>
    </citation>
    <scope>NUCLEOTIDE SEQUENCE [LARGE SCALE GENOMIC DNA]</scope>
    <source>
        <strain evidence="6">ATCC 35245 / DSM 5265 / OCM 4 / BT</strain>
    </source>
</reference>
<dbReference type="InterPro" id="IPR017896">
    <property type="entry name" value="4Fe4S_Fe-S-bd"/>
</dbReference>
<dbReference type="Proteomes" id="UP000001732">
    <property type="component" value="Chromosome"/>
</dbReference>
<keyword evidence="3" id="KW-0411">Iron-sulfur</keyword>
<feature type="domain" description="4Fe-4S ferredoxin-type" evidence="4">
    <location>
        <begin position="26"/>
        <end position="56"/>
    </location>
</feature>
<feature type="domain" description="4Fe-4S ferredoxin-type" evidence="4">
    <location>
        <begin position="58"/>
        <end position="87"/>
    </location>
</feature>
<evidence type="ECO:0000256" key="2">
    <source>
        <dbReference type="ARBA" id="ARBA00023004"/>
    </source>
</evidence>
<dbReference type="GO" id="GO:0046872">
    <property type="term" value="F:metal ion binding"/>
    <property type="evidence" value="ECO:0007669"/>
    <property type="project" value="UniProtKB-KW"/>
</dbReference>
<evidence type="ECO:0000256" key="1">
    <source>
        <dbReference type="ARBA" id="ARBA00022723"/>
    </source>
</evidence>
<proteinExistence type="predicted"/>
<protein>
    <submittedName>
        <fullName evidence="5">Dye-linked L-proline dehydrogenase gamma2 subunit</fullName>
    </submittedName>
</protein>
<keyword evidence="6" id="KW-1185">Reference proteome</keyword>
<gene>
    <name evidence="5" type="ordered locus">COPRO5265_1208</name>
</gene>
<evidence type="ECO:0000259" key="4">
    <source>
        <dbReference type="PROSITE" id="PS51379"/>
    </source>
</evidence>
<dbReference type="STRING" id="309798.COPRO5265_1208"/>
<organism evidence="5 6">
    <name type="scientific">Coprothermobacter proteolyticus (strain ATCC 35245 / DSM 5265 / OCM 4 / BT)</name>
    <dbReference type="NCBI Taxonomy" id="309798"/>
    <lineage>
        <taxon>Bacteria</taxon>
        <taxon>Pseudomonadati</taxon>
        <taxon>Coprothermobacterota</taxon>
        <taxon>Coprothermobacteria</taxon>
        <taxon>Coprothermobacterales</taxon>
        <taxon>Coprothermobacteraceae</taxon>
        <taxon>Coprothermobacter</taxon>
    </lineage>
</organism>
<accession>B5Y9R9</accession>
<dbReference type="SUPFAM" id="SSF54862">
    <property type="entry name" value="4Fe-4S ferredoxins"/>
    <property type="match status" value="1"/>
</dbReference>
<sequence length="161" mass="17741">MLEMDGVPTLDDVMGNFPSEERLLKGFVAVHECYQDIPCNPCVESCPVHAISMEKLTSPPVIDFDKCTGCGNCVASCPGLAIFLLSLKNGDAQVTIPYEMINVPEKGEKVDGLDRYGKKVCDAQVVRVVKLPSLDKTSKTTLVTLEIPRELLPVVRSFRRR</sequence>
<dbReference type="eggNOG" id="COG1143">
    <property type="taxonomic scope" value="Bacteria"/>
</dbReference>
<dbReference type="PROSITE" id="PS51379">
    <property type="entry name" value="4FE4S_FER_2"/>
    <property type="match status" value="2"/>
</dbReference>
<dbReference type="KEGG" id="cpo:COPRO5265_1208"/>
<dbReference type="EMBL" id="CP001145">
    <property type="protein sequence ID" value="ACI17831.1"/>
    <property type="molecule type" value="Genomic_DNA"/>
</dbReference>
<dbReference type="PROSITE" id="PS00198">
    <property type="entry name" value="4FE4S_FER_1"/>
    <property type="match status" value="1"/>
</dbReference>
<dbReference type="GO" id="GO:0051536">
    <property type="term" value="F:iron-sulfur cluster binding"/>
    <property type="evidence" value="ECO:0007669"/>
    <property type="project" value="UniProtKB-KW"/>
</dbReference>
<dbReference type="OrthoDB" id="9801699at2"/>
<keyword evidence="2" id="KW-0408">Iron</keyword>
<evidence type="ECO:0000313" key="5">
    <source>
        <dbReference type="EMBL" id="ACI17831.1"/>
    </source>
</evidence>
<name>B5Y9R9_COPPD</name>
<dbReference type="HOGENOM" id="CLU_1582974_0_0_9"/>
<dbReference type="Gene3D" id="3.30.70.20">
    <property type="match status" value="1"/>
</dbReference>
<evidence type="ECO:0000313" key="6">
    <source>
        <dbReference type="Proteomes" id="UP000001732"/>
    </source>
</evidence>
<keyword evidence="1" id="KW-0479">Metal-binding</keyword>
<dbReference type="InterPro" id="IPR017900">
    <property type="entry name" value="4Fe4S_Fe_S_CS"/>
</dbReference>
<dbReference type="AlphaFoldDB" id="B5Y9R9"/>